<evidence type="ECO:0000256" key="1">
    <source>
        <dbReference type="ARBA" id="ARBA00010928"/>
    </source>
</evidence>
<dbReference type="EMBL" id="CP061169">
    <property type="protein sequence ID" value="QPZ37783.1"/>
    <property type="molecule type" value="Genomic_DNA"/>
</dbReference>
<organism evidence="6 7">
    <name type="scientific">Paramicrobacterium chengjingii</name>
    <dbReference type="NCBI Taxonomy" id="2769067"/>
    <lineage>
        <taxon>Bacteria</taxon>
        <taxon>Bacillati</taxon>
        <taxon>Actinomycetota</taxon>
        <taxon>Actinomycetes</taxon>
        <taxon>Micrococcales</taxon>
        <taxon>Microbacteriaceae</taxon>
        <taxon>Paramicrobacterium</taxon>
    </lineage>
</organism>
<evidence type="ECO:0000259" key="4">
    <source>
        <dbReference type="Pfam" id="PF02894"/>
    </source>
</evidence>
<dbReference type="InterPro" id="IPR051317">
    <property type="entry name" value="Gfo/Idh/MocA_oxidoreduct"/>
</dbReference>
<comment type="similarity">
    <text evidence="1">Belongs to the Gfo/Idh/MocA family.</text>
</comment>
<protein>
    <submittedName>
        <fullName evidence="6">Gfo/Idh/MocA family oxidoreductase</fullName>
    </submittedName>
</protein>
<accession>A0ABX6YG53</accession>
<dbReference type="Pfam" id="PF22725">
    <property type="entry name" value="GFO_IDH_MocA_C3"/>
    <property type="match status" value="1"/>
</dbReference>
<evidence type="ECO:0000259" key="3">
    <source>
        <dbReference type="Pfam" id="PF01408"/>
    </source>
</evidence>
<name>A0ABX6YG53_9MICO</name>
<gene>
    <name evidence="6" type="ORF">HCR76_13310</name>
</gene>
<evidence type="ECO:0000313" key="7">
    <source>
        <dbReference type="Proteomes" id="UP000662814"/>
    </source>
</evidence>
<keyword evidence="7" id="KW-1185">Reference proteome</keyword>
<feature type="domain" description="Gfo/Idh/MocA-like oxidoreductase C-terminal" evidence="4">
    <location>
        <begin position="253"/>
        <end position="311"/>
    </location>
</feature>
<dbReference type="InterPro" id="IPR036291">
    <property type="entry name" value="NAD(P)-bd_dom_sf"/>
</dbReference>
<dbReference type="SUPFAM" id="SSF55347">
    <property type="entry name" value="Glyceraldehyde-3-phosphate dehydrogenase-like, C-terminal domain"/>
    <property type="match status" value="1"/>
</dbReference>
<dbReference type="Proteomes" id="UP000662814">
    <property type="component" value="Chromosome"/>
</dbReference>
<feature type="domain" description="GFO/IDH/MocA-like oxidoreductase" evidence="5">
    <location>
        <begin position="124"/>
        <end position="245"/>
    </location>
</feature>
<proteinExistence type="inferred from homology"/>
<dbReference type="Gene3D" id="3.30.360.10">
    <property type="entry name" value="Dihydrodipicolinate Reductase, domain 2"/>
    <property type="match status" value="1"/>
</dbReference>
<evidence type="ECO:0000313" key="6">
    <source>
        <dbReference type="EMBL" id="QPZ37783.1"/>
    </source>
</evidence>
<dbReference type="SUPFAM" id="SSF51735">
    <property type="entry name" value="NAD(P)-binding Rossmann-fold domains"/>
    <property type="match status" value="1"/>
</dbReference>
<evidence type="ECO:0000256" key="2">
    <source>
        <dbReference type="ARBA" id="ARBA00023027"/>
    </source>
</evidence>
<dbReference type="PANTHER" id="PTHR43708">
    <property type="entry name" value="CONSERVED EXPRESSED OXIDOREDUCTASE (EUROFUNG)"/>
    <property type="match status" value="1"/>
</dbReference>
<sequence>MAQHTIGLIGAGFMAATHTTAWKQLGANVVVWSPRSAGVFAVEHGVTAAASIEDLLRHATIVDITSPTPYHAEQIRAAISVDLPLVCEKPLARTTDVARDLVLSAEAAGVPLFPAHVVRYMEPYATARSSVASGALGRIVRSEFTREAATPAGGSWFDDDAASGGILVDFLIHDYDQARWMFGDVQRVEATQIPATIEGVVPTLVEARVILTHVGGAVTEVTGRWGPPETKFRTAFRIEGDMGMIDHDSPAEHETESAAAHEDAYLAQLSDFSDAITDGAPTRVTAIDGLAAVRIAEAAHRSAASGAPVGLI</sequence>
<dbReference type="Pfam" id="PF01408">
    <property type="entry name" value="GFO_IDH_MocA"/>
    <property type="match status" value="1"/>
</dbReference>
<dbReference type="InterPro" id="IPR004104">
    <property type="entry name" value="Gfo/Idh/MocA-like_OxRdtase_C"/>
</dbReference>
<dbReference type="PANTHER" id="PTHR43708:SF8">
    <property type="entry name" value="OXIDOREDUCTASE"/>
    <property type="match status" value="1"/>
</dbReference>
<dbReference type="Gene3D" id="3.40.50.720">
    <property type="entry name" value="NAD(P)-binding Rossmann-like Domain"/>
    <property type="match status" value="1"/>
</dbReference>
<feature type="domain" description="Gfo/Idh/MocA-like oxidoreductase N-terminal" evidence="3">
    <location>
        <begin position="6"/>
        <end position="115"/>
    </location>
</feature>
<dbReference type="InterPro" id="IPR000683">
    <property type="entry name" value="Gfo/Idh/MocA-like_OxRdtase_N"/>
</dbReference>
<keyword evidence="2" id="KW-0520">NAD</keyword>
<evidence type="ECO:0000259" key="5">
    <source>
        <dbReference type="Pfam" id="PF22725"/>
    </source>
</evidence>
<reference evidence="6 7" key="1">
    <citation type="submission" date="2020-12" db="EMBL/GenBank/DDBJ databases">
        <title>Microbacterium sp. HY060.</title>
        <authorList>
            <person name="Zhou J."/>
        </authorList>
    </citation>
    <scope>NUCLEOTIDE SEQUENCE [LARGE SCALE GENOMIC DNA]</scope>
    <source>
        <strain evidence="6 7">HY60</strain>
    </source>
</reference>
<dbReference type="Pfam" id="PF02894">
    <property type="entry name" value="GFO_IDH_MocA_C"/>
    <property type="match status" value="1"/>
</dbReference>
<dbReference type="InterPro" id="IPR055170">
    <property type="entry name" value="GFO_IDH_MocA-like_dom"/>
</dbReference>